<evidence type="ECO:0000256" key="7">
    <source>
        <dbReference type="ARBA" id="ARBA00022618"/>
    </source>
</evidence>
<dbReference type="InterPro" id="IPR047929">
    <property type="entry name" value="FtsX_actino"/>
</dbReference>
<evidence type="ECO:0000259" key="14">
    <source>
        <dbReference type="Pfam" id="PF02687"/>
    </source>
</evidence>
<name>A0ABT9NYM0_9ACTN</name>
<evidence type="ECO:0000256" key="1">
    <source>
        <dbReference type="ARBA" id="ARBA00003552"/>
    </source>
</evidence>
<dbReference type="PANTHER" id="PTHR47755:SF1">
    <property type="entry name" value="CELL DIVISION PROTEIN FTSX"/>
    <property type="match status" value="1"/>
</dbReference>
<dbReference type="Proteomes" id="UP001235712">
    <property type="component" value="Unassembled WGS sequence"/>
</dbReference>
<evidence type="ECO:0000256" key="8">
    <source>
        <dbReference type="ARBA" id="ARBA00022692"/>
    </source>
</evidence>
<dbReference type="PANTHER" id="PTHR47755">
    <property type="entry name" value="CELL DIVISION PROTEIN FTSX"/>
    <property type="match status" value="1"/>
</dbReference>
<evidence type="ECO:0000256" key="13">
    <source>
        <dbReference type="SAM" id="Phobius"/>
    </source>
</evidence>
<feature type="transmembrane region" description="Helical" evidence="13">
    <location>
        <begin position="223"/>
        <end position="256"/>
    </location>
</feature>
<accession>A0ABT9NYM0</accession>
<evidence type="ECO:0000256" key="4">
    <source>
        <dbReference type="ARBA" id="ARBA00011160"/>
    </source>
</evidence>
<dbReference type="InterPro" id="IPR003838">
    <property type="entry name" value="ABC3_permease_C"/>
</dbReference>
<keyword evidence="6 12" id="KW-1003">Cell membrane</keyword>
<evidence type="ECO:0000256" key="3">
    <source>
        <dbReference type="ARBA" id="ARBA00007379"/>
    </source>
</evidence>
<comment type="similarity">
    <text evidence="3 12">Belongs to the ABC-4 integral membrane protein family. FtsX subfamily.</text>
</comment>
<dbReference type="InterPro" id="IPR004513">
    <property type="entry name" value="FtsX"/>
</dbReference>
<evidence type="ECO:0000256" key="9">
    <source>
        <dbReference type="ARBA" id="ARBA00022989"/>
    </source>
</evidence>
<dbReference type="InterPro" id="IPR040690">
    <property type="entry name" value="FtsX_ECD"/>
</dbReference>
<gene>
    <name evidence="16" type="ORF">J2S57_001096</name>
</gene>
<comment type="caution">
    <text evidence="16">The sequence shown here is derived from an EMBL/GenBank/DDBJ whole genome shotgun (WGS) entry which is preliminary data.</text>
</comment>
<dbReference type="Gene3D" id="3.30.70.3040">
    <property type="match status" value="1"/>
</dbReference>
<protein>
    <recommendedName>
        <fullName evidence="5 12">Cell division protein FtsX</fullName>
    </recommendedName>
</protein>
<evidence type="ECO:0000313" key="17">
    <source>
        <dbReference type="Proteomes" id="UP001235712"/>
    </source>
</evidence>
<feature type="domain" description="FtsX extracellular" evidence="15">
    <location>
        <begin position="56"/>
        <end position="161"/>
    </location>
</feature>
<evidence type="ECO:0000313" key="16">
    <source>
        <dbReference type="EMBL" id="MDP9825347.1"/>
    </source>
</evidence>
<evidence type="ECO:0000256" key="2">
    <source>
        <dbReference type="ARBA" id="ARBA00004651"/>
    </source>
</evidence>
<comment type="function">
    <text evidence="1">Part of the ABC transporter FtsEX involved in cellular division.</text>
</comment>
<feature type="transmembrane region" description="Helical" evidence="13">
    <location>
        <begin position="276"/>
        <end position="298"/>
    </location>
</feature>
<comment type="subunit">
    <text evidence="4">Forms a membrane-associated complex with FtsE.</text>
</comment>
<evidence type="ECO:0000256" key="12">
    <source>
        <dbReference type="PIRNR" id="PIRNR003097"/>
    </source>
</evidence>
<dbReference type="NCBIfam" id="NF038346">
    <property type="entry name" value="FtsX_actino"/>
    <property type="match status" value="1"/>
</dbReference>
<comment type="subcellular location">
    <subcellularLocation>
        <location evidence="2">Cell membrane</location>
        <topology evidence="2">Multi-pass membrane protein</topology>
    </subcellularLocation>
</comment>
<dbReference type="Pfam" id="PF18075">
    <property type="entry name" value="FtsX_ECD"/>
    <property type="match status" value="1"/>
</dbReference>
<dbReference type="Pfam" id="PF02687">
    <property type="entry name" value="FtsX"/>
    <property type="match status" value="1"/>
</dbReference>
<dbReference type="EMBL" id="JAUSQZ010000001">
    <property type="protein sequence ID" value="MDP9825347.1"/>
    <property type="molecule type" value="Genomic_DNA"/>
</dbReference>
<evidence type="ECO:0000256" key="5">
    <source>
        <dbReference type="ARBA" id="ARBA00021907"/>
    </source>
</evidence>
<evidence type="ECO:0000256" key="10">
    <source>
        <dbReference type="ARBA" id="ARBA00023136"/>
    </source>
</evidence>
<keyword evidence="11 12" id="KW-0131">Cell cycle</keyword>
<feature type="transmembrane region" description="Helical" evidence="13">
    <location>
        <begin position="180"/>
        <end position="203"/>
    </location>
</feature>
<keyword evidence="7 12" id="KW-0132">Cell division</keyword>
<feature type="transmembrane region" description="Helical" evidence="13">
    <location>
        <begin position="21"/>
        <end position="41"/>
    </location>
</feature>
<dbReference type="GO" id="GO:0051301">
    <property type="term" value="P:cell division"/>
    <property type="evidence" value="ECO:0007669"/>
    <property type="project" value="UniProtKB-KW"/>
</dbReference>
<keyword evidence="9 13" id="KW-1133">Transmembrane helix</keyword>
<keyword evidence="10 12" id="KW-0472">Membrane</keyword>
<keyword evidence="17" id="KW-1185">Reference proteome</keyword>
<sequence>MRFQFIVDEIVIGLRRNIAMAVSVVLVTVVSLFLVGLGFLAQRQVDTMKDYWYDRVQVSIFLCGDVSTAASCADGAVTDAQKEQIQADLNAPSLQPYVKQVYFESKQQAYDRFKEQYKDSALSENVTADQMPESYRVDLKNPEQYKVVSDVFTDRPGVESVESQNQVLDRLFALLNQLKLGAWLLAAVTLLCSVLLVATTIRLTAFTRRRETGIMRLVGASNFFIQLPFILESMIAAAVGAVLASGALVAVTHFQIQGRLAKSLTFTNYVGVGDALSIVPWLFIIGLGIAGVSAFLALQRYLKV</sequence>
<keyword evidence="8 13" id="KW-0812">Transmembrane</keyword>
<evidence type="ECO:0000256" key="11">
    <source>
        <dbReference type="ARBA" id="ARBA00023306"/>
    </source>
</evidence>
<organism evidence="16 17">
    <name type="scientific">Kineosporia succinea</name>
    <dbReference type="NCBI Taxonomy" id="84632"/>
    <lineage>
        <taxon>Bacteria</taxon>
        <taxon>Bacillati</taxon>
        <taxon>Actinomycetota</taxon>
        <taxon>Actinomycetes</taxon>
        <taxon>Kineosporiales</taxon>
        <taxon>Kineosporiaceae</taxon>
        <taxon>Kineosporia</taxon>
    </lineage>
</organism>
<dbReference type="RefSeq" id="WP_307239036.1">
    <property type="nucleotide sequence ID" value="NZ_JAUSQZ010000001.1"/>
</dbReference>
<evidence type="ECO:0000256" key="6">
    <source>
        <dbReference type="ARBA" id="ARBA00022475"/>
    </source>
</evidence>
<dbReference type="PIRSF" id="PIRSF003097">
    <property type="entry name" value="FtsX"/>
    <property type="match status" value="1"/>
</dbReference>
<proteinExistence type="inferred from homology"/>
<evidence type="ECO:0000259" key="15">
    <source>
        <dbReference type="Pfam" id="PF18075"/>
    </source>
</evidence>
<reference evidence="16 17" key="1">
    <citation type="submission" date="2023-07" db="EMBL/GenBank/DDBJ databases">
        <title>Sequencing the genomes of 1000 actinobacteria strains.</title>
        <authorList>
            <person name="Klenk H.-P."/>
        </authorList>
    </citation>
    <scope>NUCLEOTIDE SEQUENCE [LARGE SCALE GENOMIC DNA]</scope>
    <source>
        <strain evidence="16 17">DSM 44388</strain>
    </source>
</reference>
<feature type="domain" description="ABC3 transporter permease C-terminal" evidence="14">
    <location>
        <begin position="184"/>
        <end position="303"/>
    </location>
</feature>